<dbReference type="PANTHER" id="PTHR11785">
    <property type="entry name" value="AMINO ACID TRANSPORTER"/>
    <property type="match status" value="1"/>
</dbReference>
<dbReference type="Pfam" id="PF13520">
    <property type="entry name" value="AA_permease_2"/>
    <property type="match status" value="1"/>
</dbReference>
<sequence length="438" mass="48168">MIGFKKISPLTAFSIVVANMIGTGVFTTVGFQIKEISSAFVILCIWIMGGIIALSGALCYAELGARFKRSGGEYIFLSKIYHPLLGFLAGWLSVTIGFAAPSAATAMALGKYFSYVFPTIPPLWISLFLSAFVYVLHLRSVSWESIFQNIFIVIEIGLIFFFIFNGIRHIDIRAADLLPKPAELSVFFSPPFALCFIYTMYSYSGWNAAAYIAGEIENPKKNIPLSLILGTTVVMIIYTLLNGIFVFSVPREQISGQIEVGAIVAKQIFGDWGSRFAGFLIGICLLSSLSAMAWIGPRVAAAIGEDYPVFRILSKRSSDGVPYVGLMLQGLIMFCLLLSSSFARIITYVEFSLGLSTVLTVLGVIVLRVKEPLAKGCYYSTWGYPFTPLLYVIVESIVLLQVFRQRPIESLLGLSTFGVGVVVYFFSKRGVGSFKDKR</sequence>
<dbReference type="InterPro" id="IPR050598">
    <property type="entry name" value="AminoAcid_Transporter"/>
</dbReference>
<feature type="transmembrane region" description="Helical" evidence="5">
    <location>
        <begin position="276"/>
        <end position="295"/>
    </location>
</feature>
<keyword evidence="7" id="KW-1185">Reference proteome</keyword>
<evidence type="ECO:0000256" key="5">
    <source>
        <dbReference type="SAM" id="Phobius"/>
    </source>
</evidence>
<dbReference type="EMBL" id="CP065956">
    <property type="protein sequence ID" value="QSR87119.1"/>
    <property type="molecule type" value="Genomic_DNA"/>
</dbReference>
<evidence type="ECO:0000256" key="4">
    <source>
        <dbReference type="ARBA" id="ARBA00023136"/>
    </source>
</evidence>
<evidence type="ECO:0000256" key="2">
    <source>
        <dbReference type="ARBA" id="ARBA00022692"/>
    </source>
</evidence>
<proteinExistence type="predicted"/>
<organism evidence="6 7">
    <name type="scientific">Candidatus Methylacidiphilum infernorum</name>
    <dbReference type="NCBI Taxonomy" id="511746"/>
    <lineage>
        <taxon>Bacteria</taxon>
        <taxon>Pseudomonadati</taxon>
        <taxon>Verrucomicrobiota</taxon>
        <taxon>Methylacidiphilae</taxon>
        <taxon>Methylacidiphilales</taxon>
        <taxon>Methylacidiphilaceae</taxon>
        <taxon>Methylacidiphilum (ex Ratnadevi et al. 2023)</taxon>
    </lineage>
</organism>
<evidence type="ECO:0000256" key="1">
    <source>
        <dbReference type="ARBA" id="ARBA00004141"/>
    </source>
</evidence>
<dbReference type="Proteomes" id="UP000663088">
    <property type="component" value="Chromosome"/>
</dbReference>
<feature type="transmembrane region" description="Helical" evidence="5">
    <location>
        <begin position="408"/>
        <end position="427"/>
    </location>
</feature>
<accession>A0ABX7PWM3</accession>
<feature type="transmembrane region" description="Helical" evidence="5">
    <location>
        <begin position="146"/>
        <end position="167"/>
    </location>
</feature>
<name>A0ABX7PWM3_9BACT</name>
<gene>
    <name evidence="6" type="ORF">EM20IM_01865</name>
</gene>
<keyword evidence="3 5" id="KW-1133">Transmembrane helix</keyword>
<dbReference type="PIRSF" id="PIRSF006060">
    <property type="entry name" value="AA_transporter"/>
    <property type="match status" value="1"/>
</dbReference>
<dbReference type="InterPro" id="IPR002293">
    <property type="entry name" value="AA/rel_permease1"/>
</dbReference>
<feature type="transmembrane region" description="Helical" evidence="5">
    <location>
        <begin position="345"/>
        <end position="369"/>
    </location>
</feature>
<feature type="transmembrane region" description="Helical" evidence="5">
    <location>
        <begin position="381"/>
        <end position="402"/>
    </location>
</feature>
<protein>
    <submittedName>
        <fullName evidence="6">Amino acid permease</fullName>
    </submittedName>
</protein>
<feature type="transmembrane region" description="Helical" evidence="5">
    <location>
        <begin position="112"/>
        <end position="134"/>
    </location>
</feature>
<dbReference type="PANTHER" id="PTHR11785:SF512">
    <property type="entry name" value="SOBREMESA, ISOFORM B"/>
    <property type="match status" value="1"/>
</dbReference>
<dbReference type="RefSeq" id="WP_206847570.1">
    <property type="nucleotide sequence ID" value="NZ_CP065956.1"/>
</dbReference>
<feature type="transmembrane region" description="Helical" evidence="5">
    <location>
        <begin position="187"/>
        <end position="213"/>
    </location>
</feature>
<feature type="transmembrane region" description="Helical" evidence="5">
    <location>
        <begin position="80"/>
        <end position="100"/>
    </location>
</feature>
<evidence type="ECO:0000313" key="6">
    <source>
        <dbReference type="EMBL" id="QSR87119.1"/>
    </source>
</evidence>
<evidence type="ECO:0000313" key="7">
    <source>
        <dbReference type="Proteomes" id="UP000663088"/>
    </source>
</evidence>
<reference evidence="6 7" key="1">
    <citation type="submission" date="2020-12" db="EMBL/GenBank/DDBJ databases">
        <authorList>
            <person name="Awala S.I."/>
            <person name="Gwak J.-H."/>
            <person name="Kim S.-J."/>
            <person name="Rhee S.-K."/>
        </authorList>
    </citation>
    <scope>NUCLEOTIDE SEQUENCE [LARGE SCALE GENOMIC DNA]</scope>
    <source>
        <strain evidence="6 7">IT5</strain>
    </source>
</reference>
<keyword evidence="4 5" id="KW-0472">Membrane</keyword>
<keyword evidence="2 5" id="KW-0812">Transmembrane</keyword>
<dbReference type="Gene3D" id="1.20.1740.10">
    <property type="entry name" value="Amino acid/polyamine transporter I"/>
    <property type="match status" value="1"/>
</dbReference>
<feature type="transmembrane region" description="Helical" evidence="5">
    <location>
        <begin position="12"/>
        <end position="33"/>
    </location>
</feature>
<feature type="transmembrane region" description="Helical" evidence="5">
    <location>
        <begin position="320"/>
        <end position="339"/>
    </location>
</feature>
<evidence type="ECO:0000256" key="3">
    <source>
        <dbReference type="ARBA" id="ARBA00022989"/>
    </source>
</evidence>
<comment type="subcellular location">
    <subcellularLocation>
        <location evidence="1">Membrane</location>
        <topology evidence="1">Multi-pass membrane protein</topology>
    </subcellularLocation>
</comment>
<feature type="transmembrane region" description="Helical" evidence="5">
    <location>
        <begin position="39"/>
        <end position="60"/>
    </location>
</feature>
<feature type="transmembrane region" description="Helical" evidence="5">
    <location>
        <begin position="225"/>
        <end position="247"/>
    </location>
</feature>